<reference evidence="2 3" key="1">
    <citation type="submission" date="2019-12" db="EMBL/GenBank/DDBJ databases">
        <authorList>
            <person name="Li M."/>
        </authorList>
    </citation>
    <scope>NUCLEOTIDE SEQUENCE [LARGE SCALE GENOMIC DNA]</scope>
    <source>
        <strain evidence="2 3">GBMRC 2046</strain>
    </source>
</reference>
<dbReference type="InterPro" id="IPR006175">
    <property type="entry name" value="YjgF/YER057c/UK114"/>
</dbReference>
<evidence type="ECO:0000313" key="2">
    <source>
        <dbReference type="EMBL" id="MXN66777.1"/>
    </source>
</evidence>
<dbReference type="GO" id="GO:0005829">
    <property type="term" value="C:cytosol"/>
    <property type="evidence" value="ECO:0007669"/>
    <property type="project" value="TreeGrafter"/>
</dbReference>
<name>A0A7X3LX89_9HYPH</name>
<dbReference type="AlphaFoldDB" id="A0A7X3LX89"/>
<dbReference type="PANTHER" id="PTHR11803">
    <property type="entry name" value="2-IMINOBUTANOATE/2-IMINOPROPANOATE DEAMINASE RIDA"/>
    <property type="match status" value="1"/>
</dbReference>
<evidence type="ECO:0000256" key="1">
    <source>
        <dbReference type="ARBA" id="ARBA00010552"/>
    </source>
</evidence>
<dbReference type="Gene3D" id="3.30.1330.40">
    <property type="entry name" value="RutC-like"/>
    <property type="match status" value="1"/>
</dbReference>
<dbReference type="InterPro" id="IPR035959">
    <property type="entry name" value="RutC-like_sf"/>
</dbReference>
<comment type="caution">
    <text evidence="2">The sequence shown here is derived from an EMBL/GenBank/DDBJ whole genome shotgun (WGS) entry which is preliminary data.</text>
</comment>
<proteinExistence type="inferred from homology"/>
<dbReference type="GO" id="GO:0019239">
    <property type="term" value="F:deaminase activity"/>
    <property type="evidence" value="ECO:0007669"/>
    <property type="project" value="TreeGrafter"/>
</dbReference>
<dbReference type="Proteomes" id="UP000433101">
    <property type="component" value="Unassembled WGS sequence"/>
</dbReference>
<dbReference type="RefSeq" id="WP_160777014.1">
    <property type="nucleotide sequence ID" value="NZ_WUMV01000008.1"/>
</dbReference>
<protein>
    <submittedName>
        <fullName evidence="2">RidA family protein</fullName>
    </submittedName>
</protein>
<evidence type="ECO:0000313" key="3">
    <source>
        <dbReference type="Proteomes" id="UP000433101"/>
    </source>
</evidence>
<accession>A0A7X3LX89</accession>
<keyword evidence="3" id="KW-1185">Reference proteome</keyword>
<comment type="similarity">
    <text evidence="1">Belongs to the RutC family.</text>
</comment>
<sequence length="140" mass="15588">MTTRFNPPTGWPQLGRAFNHGIVQPEGKTLHMTGQVAWDGEGKLIGEGDCEVQIRQCFENVEHILSAVGGRLEDIISLTIYFLKRADLPAIQKVRAEKLAPEIAPASILIQTPGLVVPELLVELVPIAVIPYERYHEPKW</sequence>
<dbReference type="PANTHER" id="PTHR11803:SF58">
    <property type="entry name" value="PROTEIN HMF1-RELATED"/>
    <property type="match status" value="1"/>
</dbReference>
<dbReference type="SUPFAM" id="SSF55298">
    <property type="entry name" value="YjgF-like"/>
    <property type="match status" value="1"/>
</dbReference>
<organism evidence="2 3">
    <name type="scientific">Stappia sediminis</name>
    <dbReference type="NCBI Taxonomy" id="2692190"/>
    <lineage>
        <taxon>Bacteria</taxon>
        <taxon>Pseudomonadati</taxon>
        <taxon>Pseudomonadota</taxon>
        <taxon>Alphaproteobacteria</taxon>
        <taxon>Hyphomicrobiales</taxon>
        <taxon>Stappiaceae</taxon>
        <taxon>Stappia</taxon>
    </lineage>
</organism>
<dbReference type="Pfam" id="PF01042">
    <property type="entry name" value="Ribonuc_L-PSP"/>
    <property type="match status" value="1"/>
</dbReference>
<gene>
    <name evidence="2" type="ORF">GR183_17830</name>
</gene>
<dbReference type="CDD" id="cd00448">
    <property type="entry name" value="YjgF_YER057c_UK114_family"/>
    <property type="match status" value="1"/>
</dbReference>
<dbReference type="EMBL" id="WUMV01000008">
    <property type="protein sequence ID" value="MXN66777.1"/>
    <property type="molecule type" value="Genomic_DNA"/>
</dbReference>